<keyword evidence="9" id="KW-1185">Reference proteome</keyword>
<reference evidence="8" key="1">
    <citation type="journal article" date="2020" name="Stud. Mycol.">
        <title>101 Dothideomycetes genomes: a test case for predicting lifestyles and emergence of pathogens.</title>
        <authorList>
            <person name="Haridas S."/>
            <person name="Albert R."/>
            <person name="Binder M."/>
            <person name="Bloem J."/>
            <person name="Labutti K."/>
            <person name="Salamov A."/>
            <person name="Andreopoulos B."/>
            <person name="Baker S."/>
            <person name="Barry K."/>
            <person name="Bills G."/>
            <person name="Bluhm B."/>
            <person name="Cannon C."/>
            <person name="Castanera R."/>
            <person name="Culley D."/>
            <person name="Daum C."/>
            <person name="Ezra D."/>
            <person name="Gonzalez J."/>
            <person name="Henrissat B."/>
            <person name="Kuo A."/>
            <person name="Liang C."/>
            <person name="Lipzen A."/>
            <person name="Lutzoni F."/>
            <person name="Magnuson J."/>
            <person name="Mondo S."/>
            <person name="Nolan M."/>
            <person name="Ohm R."/>
            <person name="Pangilinan J."/>
            <person name="Park H.-J."/>
            <person name="Ramirez L."/>
            <person name="Alfaro M."/>
            <person name="Sun H."/>
            <person name="Tritt A."/>
            <person name="Yoshinaga Y."/>
            <person name="Zwiers L.-H."/>
            <person name="Turgeon B."/>
            <person name="Goodwin S."/>
            <person name="Spatafora J."/>
            <person name="Crous P."/>
            <person name="Grigoriev I."/>
        </authorList>
    </citation>
    <scope>NUCLEOTIDE SEQUENCE</scope>
    <source>
        <strain evidence="8">CBS 122681</strain>
    </source>
</reference>
<organism evidence="8 9">
    <name type="scientific">Lophiostoma macrostomum CBS 122681</name>
    <dbReference type="NCBI Taxonomy" id="1314788"/>
    <lineage>
        <taxon>Eukaryota</taxon>
        <taxon>Fungi</taxon>
        <taxon>Dikarya</taxon>
        <taxon>Ascomycota</taxon>
        <taxon>Pezizomycotina</taxon>
        <taxon>Dothideomycetes</taxon>
        <taxon>Pleosporomycetidae</taxon>
        <taxon>Pleosporales</taxon>
        <taxon>Lophiostomataceae</taxon>
        <taxon>Lophiostoma</taxon>
    </lineage>
</organism>
<dbReference type="GO" id="GO:0016706">
    <property type="term" value="F:2-oxoglutarate-dependent dioxygenase activity"/>
    <property type="evidence" value="ECO:0007669"/>
    <property type="project" value="TreeGrafter"/>
</dbReference>
<feature type="domain" description="TauD/TfdA-like" evidence="7">
    <location>
        <begin position="41"/>
        <end position="332"/>
    </location>
</feature>
<evidence type="ECO:0000256" key="5">
    <source>
        <dbReference type="ARBA" id="ARBA00023002"/>
    </source>
</evidence>
<keyword evidence="4 8" id="KW-0223">Dioxygenase</keyword>
<proteinExistence type="inferred from homology"/>
<dbReference type="Pfam" id="PF02668">
    <property type="entry name" value="TauD"/>
    <property type="match status" value="1"/>
</dbReference>
<evidence type="ECO:0000256" key="1">
    <source>
        <dbReference type="ARBA" id="ARBA00001954"/>
    </source>
</evidence>
<gene>
    <name evidence="8" type="ORF">K491DRAFT_654160</name>
</gene>
<dbReference type="InterPro" id="IPR051323">
    <property type="entry name" value="AtsK-like"/>
</dbReference>
<evidence type="ECO:0000256" key="6">
    <source>
        <dbReference type="ARBA" id="ARBA00023004"/>
    </source>
</evidence>
<protein>
    <submittedName>
        <fullName evidence="8">Putative TfdA family taurine dioxygenase</fullName>
    </submittedName>
</protein>
<dbReference type="SUPFAM" id="SSF51197">
    <property type="entry name" value="Clavaminate synthase-like"/>
    <property type="match status" value="1"/>
</dbReference>
<keyword evidence="3" id="KW-0479">Metal-binding</keyword>
<keyword evidence="5" id="KW-0560">Oxidoreductase</keyword>
<evidence type="ECO:0000256" key="3">
    <source>
        <dbReference type="ARBA" id="ARBA00022723"/>
    </source>
</evidence>
<evidence type="ECO:0000313" key="9">
    <source>
        <dbReference type="Proteomes" id="UP000799324"/>
    </source>
</evidence>
<dbReference type="InterPro" id="IPR042098">
    <property type="entry name" value="TauD-like_sf"/>
</dbReference>
<dbReference type="PANTHER" id="PTHR30468">
    <property type="entry name" value="ALPHA-KETOGLUTARATE-DEPENDENT SULFONATE DIOXYGENASE"/>
    <property type="match status" value="1"/>
</dbReference>
<comment type="similarity">
    <text evidence="2">Belongs to the TfdA dioxygenase family.</text>
</comment>
<dbReference type="AlphaFoldDB" id="A0A6A6TEU8"/>
<dbReference type="PANTHER" id="PTHR30468:SF10">
    <property type="entry name" value="TAUD_TFDA-LIKE DOMAIN-CONTAINING PROTEIN"/>
    <property type="match status" value="1"/>
</dbReference>
<evidence type="ECO:0000256" key="4">
    <source>
        <dbReference type="ARBA" id="ARBA00022964"/>
    </source>
</evidence>
<dbReference type="GO" id="GO:0046872">
    <property type="term" value="F:metal ion binding"/>
    <property type="evidence" value="ECO:0007669"/>
    <property type="project" value="UniProtKB-KW"/>
</dbReference>
<dbReference type="GO" id="GO:0005737">
    <property type="term" value="C:cytoplasm"/>
    <property type="evidence" value="ECO:0007669"/>
    <property type="project" value="TreeGrafter"/>
</dbReference>
<evidence type="ECO:0000313" key="8">
    <source>
        <dbReference type="EMBL" id="KAF2657841.1"/>
    </source>
</evidence>
<evidence type="ECO:0000259" key="7">
    <source>
        <dbReference type="Pfam" id="PF02668"/>
    </source>
</evidence>
<evidence type="ECO:0000256" key="2">
    <source>
        <dbReference type="ARBA" id="ARBA00005896"/>
    </source>
</evidence>
<accession>A0A6A6TEU8</accession>
<dbReference type="Proteomes" id="UP000799324">
    <property type="component" value="Unassembled WGS sequence"/>
</dbReference>
<dbReference type="EMBL" id="MU004321">
    <property type="protein sequence ID" value="KAF2657841.1"/>
    <property type="molecule type" value="Genomic_DNA"/>
</dbReference>
<keyword evidence="6" id="KW-0408">Iron</keyword>
<dbReference type="InterPro" id="IPR003819">
    <property type="entry name" value="TauD/TfdA-like"/>
</dbReference>
<sequence length="362" mass="40874">MAPALVETHQEEKYNIPSKATAAGERTYLTSSGLLESQYKLKDLTPIIGTEIDVKLDEVWNSENRDEILKEIAIKISQRGVCFFRSQDGLTADVQKEIMQRMGELTGKPSTSRLHIHPIWNNDREDGTNDPEISTISSVQTKKFEGTVAKKQFSAHWHTDIAFEPNPAEYTSLRLTELPEVGGDTLWASGYELYDRISKTYQKFLESLNFTAAQPGFKTVAARMGVKLYDGQRGAPANIGDQFKAIHPVVRTNAVTGWKSVYPIGFHVDKINDVSACESKALLDWFMKLIIENHDMQVRFKYENRNDMAIWDNRCVFHTATFDLEGQGERFGVRAVGIGEQPFYDPNSKSRREALGQTVDLA</sequence>
<name>A0A6A6TEU8_9PLEO</name>
<dbReference type="OrthoDB" id="10257314at2759"/>
<comment type="cofactor">
    <cofactor evidence="1">
        <name>Fe(2+)</name>
        <dbReference type="ChEBI" id="CHEBI:29033"/>
    </cofactor>
</comment>
<dbReference type="Gene3D" id="3.60.130.10">
    <property type="entry name" value="Clavaminate synthase-like"/>
    <property type="match status" value="1"/>
</dbReference>